<reference evidence="2" key="1">
    <citation type="submission" date="2015-06" db="UniProtKB">
        <authorList>
            <consortium name="EnsemblPlants"/>
        </authorList>
    </citation>
    <scope>IDENTIFICATION</scope>
</reference>
<dbReference type="GO" id="GO:0005524">
    <property type="term" value="F:ATP binding"/>
    <property type="evidence" value="ECO:0007669"/>
    <property type="project" value="UniProtKB-UniRule"/>
</dbReference>
<dbReference type="Gene3D" id="1.10.510.10">
    <property type="entry name" value="Transferase(Phosphotransferase) domain 1"/>
    <property type="match status" value="1"/>
</dbReference>
<dbReference type="GO" id="GO:0004674">
    <property type="term" value="F:protein serine/threonine kinase activity"/>
    <property type="evidence" value="ECO:0007669"/>
    <property type="project" value="UniProtKB-KW"/>
</dbReference>
<comment type="similarity">
    <text evidence="1">Belongs to the protein kinase superfamily.</text>
</comment>
<dbReference type="InterPro" id="IPR008271">
    <property type="entry name" value="Ser/Thr_kinase_AS"/>
</dbReference>
<dbReference type="Gene3D" id="3.30.200.20">
    <property type="entry name" value="Phosphorylase Kinase, domain 1"/>
    <property type="match status" value="1"/>
</dbReference>
<dbReference type="PANTHER" id="PTHR45707:SF76">
    <property type="entry name" value="PROTEIN KINASE DOMAIN-CONTAINING PROTEIN"/>
    <property type="match status" value="1"/>
</dbReference>
<dbReference type="SMART" id="SM00220">
    <property type="entry name" value="S_TKc"/>
    <property type="match status" value="1"/>
</dbReference>
<dbReference type="PROSITE" id="PS50011">
    <property type="entry name" value="PROTEIN_KINASE_DOM"/>
    <property type="match status" value="1"/>
</dbReference>
<dbReference type="SUPFAM" id="SSF56112">
    <property type="entry name" value="Protein kinase-like (PK-like)"/>
    <property type="match status" value="1"/>
</dbReference>
<dbReference type="AlphaFoldDB" id="R7WF61"/>
<dbReference type="PANTHER" id="PTHR45707">
    <property type="entry name" value="C2 CALCIUM/LIPID-BINDING PLANT PHOSPHORIBOSYLTRANSFERASE FAMILY PROTEIN"/>
    <property type="match status" value="1"/>
</dbReference>
<dbReference type="PROSITE" id="PS00107">
    <property type="entry name" value="PROTEIN_KINASE_ATP"/>
    <property type="match status" value="1"/>
</dbReference>
<keyword evidence="1" id="KW-0547">Nucleotide-binding</keyword>
<dbReference type="PIRSF" id="PIRSF000654">
    <property type="entry name" value="Integrin-linked_kinase"/>
    <property type="match status" value="1"/>
</dbReference>
<dbReference type="FunFam" id="1.10.510.10:FF:000870">
    <property type="entry name" value="OSJNBa0016N04.16-like protein"/>
    <property type="match status" value="1"/>
</dbReference>
<name>R7WF61_AEGTA</name>
<keyword evidence="1" id="KW-0808">Transferase</keyword>
<dbReference type="ExpressionAtlas" id="R7WF61">
    <property type="expression patterns" value="baseline"/>
</dbReference>
<evidence type="ECO:0000313" key="2">
    <source>
        <dbReference type="EnsemblPlants" id="EMT18629"/>
    </source>
</evidence>
<organism evidence="2">
    <name type="scientific">Aegilops tauschii</name>
    <name type="common">Tausch's goatgrass</name>
    <name type="synonym">Aegilops squarrosa</name>
    <dbReference type="NCBI Taxonomy" id="37682"/>
    <lineage>
        <taxon>Eukaryota</taxon>
        <taxon>Viridiplantae</taxon>
        <taxon>Streptophyta</taxon>
        <taxon>Embryophyta</taxon>
        <taxon>Tracheophyta</taxon>
        <taxon>Spermatophyta</taxon>
        <taxon>Magnoliopsida</taxon>
        <taxon>Liliopsida</taxon>
        <taxon>Poales</taxon>
        <taxon>Poaceae</taxon>
        <taxon>BOP clade</taxon>
        <taxon>Pooideae</taxon>
        <taxon>Triticodae</taxon>
        <taxon>Triticeae</taxon>
        <taxon>Triticinae</taxon>
        <taxon>Aegilops</taxon>
    </lineage>
</organism>
<sequence length="361" mass="41607">MENKLVDGTVDEKIEKRRLPYQLIKKITNDFDDERILGSGTFGTVYKGVFENGEDIAVKVLHNSISGLDGEEFRKEFQILRELKHQNVVELVGFCNEPEEVLVEHEGKQVVAIEMHRALCFEYVHNGSLHTYISEVYTGLNWHTRYKIIKGICEGLKYLRGGLKSSIWHLDLKPDNILLNNKMIPKIADFGLSRLLREEKTRKTLNCFGTRGYWASEFINHQVISEYSDIFSLGVIIVKIMIGSEGYTRIADMTTRKFVNHVHESWRGKLNGIAKPRSLEVYCNQVKRCIEIALQCLKPNRQERPTIENIVSSLNETESMIGDRGLQIEQEQQPMEQKLANTLDNFDHMIHGQAANRKKNE</sequence>
<proteinExistence type="inferred from homology"/>
<accession>R7WF61</accession>
<dbReference type="EnsemblPlants" id="EMT18629">
    <property type="protein sequence ID" value="EMT18629"/>
    <property type="gene ID" value="F775_20180"/>
</dbReference>
<dbReference type="InterPro" id="IPR000719">
    <property type="entry name" value="Prot_kinase_dom"/>
</dbReference>
<keyword evidence="1" id="KW-0723">Serine/threonine-protein kinase</keyword>
<keyword evidence="1" id="KW-0067">ATP-binding</keyword>
<keyword evidence="1" id="KW-0418">Kinase</keyword>
<dbReference type="InterPro" id="IPR017441">
    <property type="entry name" value="Protein_kinase_ATP_BS"/>
</dbReference>
<dbReference type="Pfam" id="PF00069">
    <property type="entry name" value="Pkinase"/>
    <property type="match status" value="1"/>
</dbReference>
<protein>
    <submittedName>
        <fullName evidence="2">Cysteine-rich receptor-like protein kinase 40</fullName>
    </submittedName>
</protein>
<dbReference type="PROSITE" id="PS00108">
    <property type="entry name" value="PROTEIN_KINASE_ST"/>
    <property type="match status" value="1"/>
</dbReference>
<evidence type="ECO:0000256" key="1">
    <source>
        <dbReference type="RuleBase" id="RU000304"/>
    </source>
</evidence>
<dbReference type="InterPro" id="IPR011009">
    <property type="entry name" value="Kinase-like_dom_sf"/>
</dbReference>